<dbReference type="InterPro" id="IPR020014">
    <property type="entry name" value="Decahaem_cyt-c_OmcA/MtrC"/>
</dbReference>
<dbReference type="EMBL" id="CP074572">
    <property type="protein sequence ID" value="QVK23415.1"/>
    <property type="molecule type" value="Genomic_DNA"/>
</dbReference>
<evidence type="ECO:0000259" key="4">
    <source>
        <dbReference type="Pfam" id="PF22113"/>
    </source>
</evidence>
<feature type="domain" description="Outer membrane cytochrome MtrC/MtrF-like" evidence="4">
    <location>
        <begin position="612"/>
        <end position="800"/>
    </location>
</feature>
<feature type="chain" id="PRO_5045894923" evidence="2">
    <location>
        <begin position="22"/>
        <end position="805"/>
    </location>
</feature>
<name>A0ABX8DFE6_9GAMM</name>
<evidence type="ECO:0000256" key="2">
    <source>
        <dbReference type="SAM" id="SignalP"/>
    </source>
</evidence>
<dbReference type="Gene3D" id="3.90.10.10">
    <property type="entry name" value="Cytochrome C3"/>
    <property type="match status" value="2"/>
</dbReference>
<dbReference type="PANTHER" id="PTHR35038:SF6">
    <property type="entry name" value="SURFACE LOCALIZED DECAHEME CYTOCHROME C LIPOPROTEIN"/>
    <property type="match status" value="1"/>
</dbReference>
<sequence>MKTKPHILWLALLSLNFGILAGCSDDNDNDNNPVDPTPPVSDVGVDISEATTLSAQIEAVNIDDKTQASVDFYLSNANGVAVIGLDKLDSIATLGVGIAKLGQPQPLLPNKDAVADYNTKDQMAEGKEWISYINNEVAPGSGAGTKAATEWQASIETSCKLDCIENLGSGHYRYTFSKALNGYSQFEGLDTSYDANATTRIYLELLPSSDSDVTKKLINITYDFVPATGAVAKADEGRQLIDPQQSCYRCHTADLGDTEHRLLMHGGKRFNFEGCVMCHTTYSGDPETGNPIDMATLVHKIHQADYKIVGHGGSMHDYSGVNYPGEIADCQSCHISDAATQAAQYYIPGNNSCLSCHKDKISQAPNTWNGTAASLFHDRELFPNAWANSCAGCHPDSNNPKGASLIHDQLLQTRSSIKDLYGMSLSAVTLDTDSLTAAIDFNKLNTFPAQNNAIKALWLVVNGKPDELTRPANNGQHKLWDISKDSSATRGMLPSDQVSLSMDGSKLTATISDVNTADFGTPAAAVVKAKMIVCANHNTMTAVNCDSDEADTQVEVMSANALDLTGANASRAIVADESKCQACHDSEMQQRIVDAHTLAGSAATNANFAPGNDKCGSCHNPVSATALTDGSCNSCHNNDTVAYMGADIYHTAGADHIKSFRTANNTLNYREMVHSLHAGTRTVKGMGAPRDETTYPQSAANCQACHDAGQLDFAGLKKENSQLVATVGATADGQVTELSPTVATCAGCHSKVADWAGHAREFGGVVEDNASAGRIYKAGDETCYYCHAEGQAYGVIKLHKEASQK</sequence>
<dbReference type="Pfam" id="PF22113">
    <property type="entry name" value="Mtrc-MtrF_II-IV_dom"/>
    <property type="match status" value="2"/>
</dbReference>
<dbReference type="Proteomes" id="UP000676428">
    <property type="component" value="Chromosome"/>
</dbReference>
<keyword evidence="6" id="KW-1185">Reference proteome</keyword>
<evidence type="ECO:0000259" key="3">
    <source>
        <dbReference type="Pfam" id="PF22112"/>
    </source>
</evidence>
<reference evidence="5 6" key="1">
    <citation type="journal article" date="2012" name="Int. J. Syst. Evol. Microbiol.">
        <title>Shewanella dokdonensis sp. nov., isolated from seawater.</title>
        <authorList>
            <person name="Sung H.R."/>
            <person name="Yoon J.H."/>
            <person name="Ghim S.Y."/>
        </authorList>
    </citation>
    <scope>NUCLEOTIDE SEQUENCE [LARGE SCALE GENOMIC DNA]</scope>
    <source>
        <strain evidence="5 6">DSM 23626</strain>
    </source>
</reference>
<feature type="domain" description="Outer membrane cytochrome MtrC/MtrF-like" evidence="4">
    <location>
        <begin position="244"/>
        <end position="397"/>
    </location>
</feature>
<protein>
    <submittedName>
        <fullName evidence="5">OmcA/MtrC family decaheme c-type cytochrome</fullName>
    </submittedName>
</protein>
<dbReference type="PROSITE" id="PS51257">
    <property type="entry name" value="PROKAR_LIPOPROTEIN"/>
    <property type="match status" value="1"/>
</dbReference>
<evidence type="ECO:0000313" key="5">
    <source>
        <dbReference type="EMBL" id="QVK23415.1"/>
    </source>
</evidence>
<dbReference type="SUPFAM" id="SSF48695">
    <property type="entry name" value="Multiheme cytochromes"/>
    <property type="match status" value="1"/>
</dbReference>
<dbReference type="InterPro" id="IPR051829">
    <property type="entry name" value="Multiheme_Cytochr_ET"/>
</dbReference>
<dbReference type="Pfam" id="PF22112">
    <property type="entry name" value="OmcA-like_N"/>
    <property type="match status" value="1"/>
</dbReference>
<proteinExistence type="predicted"/>
<dbReference type="CDD" id="cd08168">
    <property type="entry name" value="Cytochrom_C3"/>
    <property type="match status" value="1"/>
</dbReference>
<accession>A0ABX8DFE6</accession>
<feature type="signal peptide" evidence="2">
    <location>
        <begin position="1"/>
        <end position="21"/>
    </location>
</feature>
<feature type="domain" description="OmcA-like N-terminal" evidence="3">
    <location>
        <begin position="62"/>
        <end position="230"/>
    </location>
</feature>
<organism evidence="5 6">
    <name type="scientific">Shewanella dokdonensis</name>
    <dbReference type="NCBI Taxonomy" id="712036"/>
    <lineage>
        <taxon>Bacteria</taxon>
        <taxon>Pseudomonadati</taxon>
        <taxon>Pseudomonadota</taxon>
        <taxon>Gammaproteobacteria</taxon>
        <taxon>Alteromonadales</taxon>
        <taxon>Shewanellaceae</taxon>
        <taxon>Shewanella</taxon>
    </lineage>
</organism>
<gene>
    <name evidence="5" type="ORF">KHX94_01045</name>
</gene>
<dbReference type="RefSeq" id="WP_213682043.1">
    <property type="nucleotide sequence ID" value="NZ_CP074572.1"/>
</dbReference>
<evidence type="ECO:0000256" key="1">
    <source>
        <dbReference type="ARBA" id="ARBA00022729"/>
    </source>
</evidence>
<keyword evidence="1 2" id="KW-0732">Signal</keyword>
<dbReference type="NCBIfam" id="TIGR03507">
    <property type="entry name" value="decahem_SO1788"/>
    <property type="match status" value="1"/>
</dbReference>
<dbReference type="PANTHER" id="PTHR35038">
    <property type="entry name" value="DISSIMILATORY SULFITE REDUCTASE SIRA"/>
    <property type="match status" value="1"/>
</dbReference>
<dbReference type="InterPro" id="IPR054337">
    <property type="entry name" value="Mtrc-MtrF-like_dom_II/IV"/>
</dbReference>
<dbReference type="InterPro" id="IPR036280">
    <property type="entry name" value="Multihaem_cyt_sf"/>
</dbReference>
<evidence type="ECO:0000313" key="6">
    <source>
        <dbReference type="Proteomes" id="UP000676428"/>
    </source>
</evidence>
<dbReference type="InterPro" id="IPR054336">
    <property type="entry name" value="OmcA-like_N"/>
</dbReference>